<reference evidence="2" key="2">
    <citation type="submission" date="2018-10" db="UniProtKB">
        <authorList>
            <consortium name="EnsemblPlants"/>
        </authorList>
    </citation>
    <scope>IDENTIFICATION</scope>
</reference>
<dbReference type="InterPro" id="IPR028322">
    <property type="entry name" value="PNRC-like_rgn"/>
</dbReference>
<dbReference type="Gramene" id="TraesWEE_scaffold_055664_01G000300.1">
    <property type="protein sequence ID" value="TraesWEE_scaffold_055664_01G000300.1"/>
    <property type="gene ID" value="TraesWEE_scaffold_055664_01G000300"/>
</dbReference>
<dbReference type="Gramene" id="TraesROB_scaffold_021318_01G000400.1">
    <property type="protein sequence ID" value="TraesROB_scaffold_021318_01G000400.1"/>
    <property type="gene ID" value="TraesROB_scaffold_021318_01G000400"/>
</dbReference>
<dbReference type="Gramene" id="TraesNOR1D03G00517500.1">
    <property type="protein sequence ID" value="TraesNOR1D03G00517500.1.CDS1"/>
    <property type="gene ID" value="TraesNOR1D03G00517500"/>
</dbReference>
<dbReference type="PANTHER" id="PTHR33670">
    <property type="entry name" value="SPLICING FACTOR, PROLINE- AND GLUTAMINE-RICH-LIKE"/>
    <property type="match status" value="1"/>
</dbReference>
<dbReference type="Gramene" id="TraesMAC1D03G00508770.1">
    <property type="protein sequence ID" value="TraesMAC1D03G00508770.1.CDS1"/>
    <property type="gene ID" value="TraesMAC1D03G00508770"/>
</dbReference>
<evidence type="ECO:0000313" key="3">
    <source>
        <dbReference type="Proteomes" id="UP000019116"/>
    </source>
</evidence>
<protein>
    <submittedName>
        <fullName evidence="2">Uncharacterized protein</fullName>
    </submittedName>
</protein>
<dbReference type="Gramene" id="TraesCAD_scaffold_014476_01G000300.1">
    <property type="protein sequence ID" value="TraesCAD_scaffold_014476_01G000300.1"/>
    <property type="gene ID" value="TraesCAD_scaffold_014476_01G000300"/>
</dbReference>
<evidence type="ECO:0000256" key="1">
    <source>
        <dbReference type="SAM" id="MobiDB-lite"/>
    </source>
</evidence>
<dbReference type="Gramene" id="TraesRN1D0100649800.1">
    <property type="protein sequence ID" value="TraesRN1D0100649800.1"/>
    <property type="gene ID" value="TraesRN1D0100649800"/>
</dbReference>
<dbReference type="Proteomes" id="UP000019116">
    <property type="component" value="Chromosome 1D"/>
</dbReference>
<dbReference type="AlphaFoldDB" id="A0A3B5ZXJ3"/>
<dbReference type="Gramene" id="TraesCLE_scaffold_054851_01G000200.1">
    <property type="protein sequence ID" value="TraesCLE_scaffold_054851_01G000200.1"/>
    <property type="gene ID" value="TraesCLE_scaffold_054851_01G000200"/>
</dbReference>
<dbReference type="STRING" id="4565.A0A3B5ZXJ3"/>
<dbReference type="OMA" id="WFSSRTV"/>
<accession>A0A3B5ZXJ3</accession>
<dbReference type="Gramene" id="TraesPARA_EIv1.0_0287230.1">
    <property type="protein sequence ID" value="TraesPARA_EIv1.0_0287230.1.CDS1"/>
    <property type="gene ID" value="TraesPARA_EIv1.0_0287230"/>
</dbReference>
<sequence length="118" mass="12700">MGTEVLRPHDCLSRVRHHAHAHAGSRRSPRPASRTHRGTARRAQAASPLPQEVRVKVSVSPATVDAAYAGPAFGVMSPSPRALPLPRFSNTKTAAQATVDDSATRELRRLLGLERPAN</sequence>
<name>A0A3B5ZXJ3_WHEAT</name>
<organism evidence="2">
    <name type="scientific">Triticum aestivum</name>
    <name type="common">Wheat</name>
    <dbReference type="NCBI Taxonomy" id="4565"/>
    <lineage>
        <taxon>Eukaryota</taxon>
        <taxon>Viridiplantae</taxon>
        <taxon>Streptophyta</taxon>
        <taxon>Embryophyta</taxon>
        <taxon>Tracheophyta</taxon>
        <taxon>Spermatophyta</taxon>
        <taxon>Magnoliopsida</taxon>
        <taxon>Liliopsida</taxon>
        <taxon>Poales</taxon>
        <taxon>Poaceae</taxon>
        <taxon>BOP clade</taxon>
        <taxon>Pooideae</taxon>
        <taxon>Triticodae</taxon>
        <taxon>Triticeae</taxon>
        <taxon>Triticinae</taxon>
        <taxon>Triticum</taxon>
    </lineage>
</organism>
<evidence type="ECO:0000313" key="2">
    <source>
        <dbReference type="EnsemblPlants" id="TraesCS1D02G253300.1.cds1"/>
    </source>
</evidence>
<dbReference type="Gramene" id="TraesLAC1D03G00512740.1">
    <property type="protein sequence ID" value="TraesLAC1D03G00512740.1.CDS1"/>
    <property type="gene ID" value="TraesLAC1D03G00512740"/>
</dbReference>
<dbReference type="Gramene" id="TraesSTA1D03G00508220.1">
    <property type="protein sequence ID" value="TraesSTA1D03G00508220.1.CDS1"/>
    <property type="gene ID" value="TraesSTA1D03G00508220"/>
</dbReference>
<dbReference type="Gramene" id="TraesCS1D02G253300.1">
    <property type="protein sequence ID" value="TraesCS1D02G253300.1.cds1"/>
    <property type="gene ID" value="TraesCS1D02G253300"/>
</dbReference>
<dbReference type="OrthoDB" id="770116at2759"/>
<dbReference type="Gramene" id="TraesCS1D03G0610800.1">
    <property type="protein sequence ID" value="TraesCS1D03G0610800.1.CDS1"/>
    <property type="gene ID" value="TraesCS1D03G0610800"/>
</dbReference>
<dbReference type="Gramene" id="TraesJAG1D03G00509110.1">
    <property type="protein sequence ID" value="TraesJAG1D03G00509110.1.CDS1"/>
    <property type="gene ID" value="TraesJAG1D03G00509110"/>
</dbReference>
<dbReference type="Gramene" id="TraesJUL1D03G00512430.1">
    <property type="protein sequence ID" value="TraesJUL1D03G00512430.1.CDS1"/>
    <property type="gene ID" value="TraesJUL1D03G00512430"/>
</dbReference>
<proteinExistence type="predicted"/>
<feature type="compositionally biased region" description="Basic residues" evidence="1">
    <location>
        <begin position="14"/>
        <end position="40"/>
    </location>
</feature>
<dbReference type="GO" id="GO:0016071">
    <property type="term" value="P:mRNA metabolic process"/>
    <property type="evidence" value="ECO:0007669"/>
    <property type="project" value="UniProtKB-ARBA"/>
</dbReference>
<dbReference type="Pfam" id="PF15365">
    <property type="entry name" value="PNRC"/>
    <property type="match status" value="1"/>
</dbReference>
<reference evidence="2" key="1">
    <citation type="submission" date="2018-08" db="EMBL/GenBank/DDBJ databases">
        <authorList>
            <person name="Rossello M."/>
        </authorList>
    </citation>
    <scope>NUCLEOTIDE SEQUENCE [LARGE SCALE GENOMIC DNA]</scope>
    <source>
        <strain evidence="2">cv. Chinese Spring</strain>
    </source>
</reference>
<dbReference type="Gramene" id="TraesSYM1D03G00516480.1">
    <property type="protein sequence ID" value="TraesSYM1D03G00516480.1.CDS1"/>
    <property type="gene ID" value="TraesSYM1D03G00516480"/>
</dbReference>
<dbReference type="EnsemblPlants" id="TraesCS1D02G253300.1">
    <property type="protein sequence ID" value="TraesCS1D02G253300.1.cds1"/>
    <property type="gene ID" value="TraesCS1D02G253300"/>
</dbReference>
<feature type="region of interest" description="Disordered" evidence="1">
    <location>
        <begin position="1"/>
        <end position="52"/>
    </location>
</feature>
<feature type="compositionally biased region" description="Basic and acidic residues" evidence="1">
    <location>
        <begin position="1"/>
        <end position="13"/>
    </location>
</feature>
<dbReference type="Gramene" id="TraesLDM1D03G00512160.1">
    <property type="protein sequence ID" value="TraesLDM1D03G00512160.1.CDS1"/>
    <property type="gene ID" value="TraesLDM1D03G00512160"/>
</dbReference>
<dbReference type="Gramene" id="TraesARI1D03G00515290.1">
    <property type="protein sequence ID" value="TraesARI1D03G00515290.1.CDS1"/>
    <property type="gene ID" value="TraesARI1D03G00515290"/>
</dbReference>
<dbReference type="PANTHER" id="PTHR33670:SF1">
    <property type="entry name" value="OS09G0416300 PROTEIN"/>
    <property type="match status" value="1"/>
</dbReference>
<keyword evidence="3" id="KW-1185">Reference proteome</keyword>